<dbReference type="Pfam" id="PF05043">
    <property type="entry name" value="Mga"/>
    <property type="match status" value="1"/>
</dbReference>
<dbReference type="Pfam" id="PF00359">
    <property type="entry name" value="PTS_EIIA_2"/>
    <property type="match status" value="1"/>
</dbReference>
<comment type="caution">
    <text evidence="10">The sequence shown here is derived from an EMBL/GenBank/DDBJ whole genome shotgun (WGS) entry which is preliminary data.</text>
</comment>
<evidence type="ECO:0000256" key="1">
    <source>
        <dbReference type="ARBA" id="ARBA00022679"/>
    </source>
</evidence>
<dbReference type="Gene3D" id="3.40.930.10">
    <property type="entry name" value="Mannitol-specific EII, Chain A"/>
    <property type="match status" value="1"/>
</dbReference>
<dbReference type="SUPFAM" id="SSF46785">
    <property type="entry name" value="Winged helix' DNA-binding domain"/>
    <property type="match status" value="2"/>
</dbReference>
<dbReference type="InterPro" id="IPR036388">
    <property type="entry name" value="WH-like_DNA-bd_sf"/>
</dbReference>
<dbReference type="InterPro" id="IPR036390">
    <property type="entry name" value="WH_DNA-bd_sf"/>
</dbReference>
<dbReference type="SUPFAM" id="SSF52794">
    <property type="entry name" value="PTS system IIB component-like"/>
    <property type="match status" value="1"/>
</dbReference>
<keyword evidence="11" id="KW-1185">Reference proteome</keyword>
<dbReference type="InterPro" id="IPR013011">
    <property type="entry name" value="PTS_EIIB_2"/>
</dbReference>
<feature type="domain" description="PRD" evidence="9">
    <location>
        <begin position="311"/>
        <end position="416"/>
    </location>
</feature>
<evidence type="ECO:0000256" key="3">
    <source>
        <dbReference type="ARBA" id="ARBA00023015"/>
    </source>
</evidence>
<dbReference type="InterPro" id="IPR007737">
    <property type="entry name" value="Mga_HTH"/>
</dbReference>
<feature type="coiled-coil region" evidence="6">
    <location>
        <begin position="113"/>
        <end position="140"/>
    </location>
</feature>
<keyword evidence="1" id="KW-0808">Transferase</keyword>
<feature type="domain" description="PRD" evidence="9">
    <location>
        <begin position="201"/>
        <end position="306"/>
    </location>
</feature>
<keyword evidence="2" id="KW-0677">Repeat</keyword>
<dbReference type="PANTHER" id="PTHR30185:SF18">
    <property type="entry name" value="TRANSCRIPTIONAL REGULATOR MTLR"/>
    <property type="match status" value="1"/>
</dbReference>
<dbReference type="SUPFAM" id="SSF63520">
    <property type="entry name" value="PTS-regulatory domain, PRD"/>
    <property type="match status" value="2"/>
</dbReference>
<dbReference type="Gene3D" id="1.10.1790.10">
    <property type="entry name" value="PRD domain"/>
    <property type="match status" value="2"/>
</dbReference>
<dbReference type="Gene3D" id="3.40.50.2300">
    <property type="match status" value="1"/>
</dbReference>
<dbReference type="Gene3D" id="1.10.10.10">
    <property type="entry name" value="Winged helix-like DNA-binding domain superfamily/Winged helix DNA-binding domain"/>
    <property type="match status" value="2"/>
</dbReference>
<evidence type="ECO:0000259" key="7">
    <source>
        <dbReference type="PROSITE" id="PS51094"/>
    </source>
</evidence>
<accession>A0ABV5WIZ0</accession>
<evidence type="ECO:0000256" key="5">
    <source>
        <dbReference type="ARBA" id="ARBA00023163"/>
    </source>
</evidence>
<dbReference type="PROSITE" id="PS51099">
    <property type="entry name" value="PTS_EIIB_TYPE_2"/>
    <property type="match status" value="1"/>
</dbReference>
<dbReference type="InterPro" id="IPR016152">
    <property type="entry name" value="PTrfase/Anion_transptr"/>
</dbReference>
<name>A0ABV5WIZ0_9BACI</name>
<keyword evidence="3" id="KW-0805">Transcription regulation</keyword>
<feature type="domain" description="PTS EIIA type-2" evidence="7">
    <location>
        <begin position="545"/>
        <end position="692"/>
    </location>
</feature>
<dbReference type="EMBL" id="JBHMAF010000133">
    <property type="protein sequence ID" value="MFB9760357.1"/>
    <property type="molecule type" value="Genomic_DNA"/>
</dbReference>
<dbReference type="PANTHER" id="PTHR30185">
    <property type="entry name" value="CRYPTIC BETA-GLUCOSIDE BGL OPERON ANTITERMINATOR"/>
    <property type="match status" value="1"/>
</dbReference>
<evidence type="ECO:0000313" key="11">
    <source>
        <dbReference type="Proteomes" id="UP001589609"/>
    </source>
</evidence>
<dbReference type="Pfam" id="PF08279">
    <property type="entry name" value="HTH_11"/>
    <property type="match status" value="1"/>
</dbReference>
<dbReference type="InterPro" id="IPR036634">
    <property type="entry name" value="PRD_sf"/>
</dbReference>
<dbReference type="InterPro" id="IPR050661">
    <property type="entry name" value="BglG_antiterminators"/>
</dbReference>
<evidence type="ECO:0000256" key="4">
    <source>
        <dbReference type="ARBA" id="ARBA00023159"/>
    </source>
</evidence>
<organism evidence="10 11">
    <name type="scientific">Ectobacillus funiculus</name>
    <dbReference type="NCBI Taxonomy" id="137993"/>
    <lineage>
        <taxon>Bacteria</taxon>
        <taxon>Bacillati</taxon>
        <taxon>Bacillota</taxon>
        <taxon>Bacilli</taxon>
        <taxon>Bacillales</taxon>
        <taxon>Bacillaceae</taxon>
        <taxon>Ectobacillus</taxon>
    </lineage>
</organism>
<evidence type="ECO:0000259" key="9">
    <source>
        <dbReference type="PROSITE" id="PS51372"/>
    </source>
</evidence>
<protein>
    <submittedName>
        <fullName evidence="10">BglG family transcription antiterminator</fullName>
    </submittedName>
</protein>
<dbReference type="Pfam" id="PF00874">
    <property type="entry name" value="PRD"/>
    <property type="match status" value="2"/>
</dbReference>
<dbReference type="RefSeq" id="WP_379950672.1">
    <property type="nucleotide sequence ID" value="NZ_JBHMAF010000133.1"/>
</dbReference>
<keyword evidence="5" id="KW-0804">Transcription</keyword>
<evidence type="ECO:0000313" key="10">
    <source>
        <dbReference type="EMBL" id="MFB9760357.1"/>
    </source>
</evidence>
<evidence type="ECO:0000256" key="6">
    <source>
        <dbReference type="SAM" id="Coils"/>
    </source>
</evidence>
<sequence length="707" mass="79801">MYISARERQILEILLSTTDELTVKELADTIQVSVRTIHRDLKNLEDVLKEYDLSLLKKSGVGVQVSGSEQRVNDLKIFLFSLSHIEYTPEERQTIILCALLEAKDAIKLVGLANDLNVTVATVSNDLNKLEERLQTVELSLIRKRGYGVEIQGSESAKRRAMSSMISEHIDESEFLALVRENIQRKSTQQTDSISERLLGLVEKKKLLIVEQVIKDISEELSYSMADSAYIGLVVHLALAIERILQGENITIDPVYLENLQSTPEYKIAENIIKQLETVFQVDIPTAEIGYITMHLHGAKLRHDKEYLIEDSSFQIAIKTKHLIQYVGEQLHQDLTSNRSLFEGLVVHLKPALYRIKQNMGISNPLLHKIKGDYPELFSVVKSGMETTFPDVTIPDEEIGYLVMHFGSALFRQPVTENLKALVICSSGIGTSKMLATRLQQEFPEMKRVQNLSLFELPNINTDEYDIVVSTIALSGFSNDYIQVSPILNESEIEKIKSHLKRHATKQTVSKESTLSPVEVLYPQNMRQIVEGMHSIREYIEIITTILDGFAVKEVRNSLLIDELLVEICTDLYKKDVITNVMAVVNALLKREQIGGLGIPGTSLALFHTRSAFVPSPAFAIYTLDQPTQIQAMDHSLIEADSILLLLSPEQSSSRILDVLSYISSLVIDSDDSISLFQSKNYEWIAAYLATQFNTYFHEKIKETRSV</sequence>
<dbReference type="PROSITE" id="PS51372">
    <property type="entry name" value="PRD_2"/>
    <property type="match status" value="2"/>
</dbReference>
<reference evidence="10 11" key="1">
    <citation type="submission" date="2024-09" db="EMBL/GenBank/DDBJ databases">
        <authorList>
            <person name="Sun Q."/>
            <person name="Mori K."/>
        </authorList>
    </citation>
    <scope>NUCLEOTIDE SEQUENCE [LARGE SCALE GENOMIC DNA]</scope>
    <source>
        <strain evidence="10 11">JCM 11201</strain>
    </source>
</reference>
<proteinExistence type="predicted"/>
<feature type="domain" description="PTS EIIB type-2" evidence="8">
    <location>
        <begin position="419"/>
        <end position="508"/>
    </location>
</feature>
<dbReference type="SUPFAM" id="SSF55804">
    <property type="entry name" value="Phoshotransferase/anion transport protein"/>
    <property type="match status" value="1"/>
</dbReference>
<dbReference type="InterPro" id="IPR002178">
    <property type="entry name" value="PTS_EIIA_type-2_dom"/>
</dbReference>
<dbReference type="InterPro" id="IPR013196">
    <property type="entry name" value="HTH_11"/>
</dbReference>
<evidence type="ECO:0000259" key="8">
    <source>
        <dbReference type="PROSITE" id="PS51099"/>
    </source>
</evidence>
<dbReference type="Proteomes" id="UP001589609">
    <property type="component" value="Unassembled WGS sequence"/>
</dbReference>
<keyword evidence="6" id="KW-0175">Coiled coil</keyword>
<dbReference type="InterPro" id="IPR011608">
    <property type="entry name" value="PRD"/>
</dbReference>
<evidence type="ECO:0000256" key="2">
    <source>
        <dbReference type="ARBA" id="ARBA00022737"/>
    </source>
</evidence>
<gene>
    <name evidence="10" type="ORF">ACFFMS_18630</name>
</gene>
<keyword evidence="4" id="KW-0010">Activator</keyword>
<dbReference type="InterPro" id="IPR036095">
    <property type="entry name" value="PTS_EIIB-like_sf"/>
</dbReference>
<dbReference type="CDD" id="cd05568">
    <property type="entry name" value="PTS_IIB_bgl_like"/>
    <property type="match status" value="1"/>
</dbReference>
<dbReference type="PROSITE" id="PS51094">
    <property type="entry name" value="PTS_EIIA_TYPE_2"/>
    <property type="match status" value="1"/>
</dbReference>